<reference evidence="1 2" key="1">
    <citation type="submission" date="2014-03" db="EMBL/GenBank/DDBJ databases">
        <title>The Genome Sequence of Francisella tularensis subsp. tularensis str. SCHU S4 substr. FSC043.</title>
        <authorList>
            <consortium name="The Broad Institute Genomics Platform"/>
            <consortium name="The Broad Institute Genome Sequencing Center for Infectious Disease"/>
            <person name="Chapman S.B."/>
            <person name="Guina T."/>
            <person name="Gelhaus C."/>
            <person name="Comer J."/>
            <person name="Sellati T."/>
            <person name="Sjostedt A."/>
            <person name="Young S.K."/>
            <person name="Zeng Q."/>
            <person name="Gargeya S."/>
            <person name="Abouelleil A."/>
            <person name="Alvarado L."/>
            <person name="Chapman S.B."/>
            <person name="Gainer-Dewar J."/>
            <person name="Goldberg J."/>
            <person name="Griggs A."/>
            <person name="Gujja S."/>
            <person name="Hansen M."/>
            <person name="Howarth C."/>
            <person name="Imamovic A."/>
            <person name="Larimer J."/>
            <person name="Murphy C."/>
            <person name="Naylor J."/>
            <person name="Pearson M."/>
            <person name="Poon T.W."/>
            <person name="Priest M."/>
            <person name="Roberts A."/>
            <person name="Saif S."/>
            <person name="Shea T."/>
            <person name="Sykes S."/>
            <person name="Wortman J."/>
            <person name="Nusbaum C."/>
            <person name="Birren B."/>
        </authorList>
    </citation>
    <scope>NUCLEOTIDE SEQUENCE [LARGE SCALE GENOMIC DNA]</scope>
    <source>
        <strain evidence="1 2">Schu S4</strain>
    </source>
</reference>
<dbReference type="AlphaFoldDB" id="A0AAD3ASR1"/>
<organism evidence="1 2">
    <name type="scientific">Francisella tularensis subsp. tularensis str. SCHU S4 substr. FSC237</name>
    <dbReference type="NCBI Taxonomy" id="1341660"/>
    <lineage>
        <taxon>Bacteria</taxon>
        <taxon>Pseudomonadati</taxon>
        <taxon>Pseudomonadota</taxon>
        <taxon>Gammaproteobacteria</taxon>
        <taxon>Thiotrichales</taxon>
        <taxon>Francisellaceae</taxon>
        <taxon>Francisella</taxon>
    </lineage>
</organism>
<protein>
    <recommendedName>
        <fullName evidence="3">TIGR03643 family protein</fullName>
    </recommendedName>
</protein>
<dbReference type="NCBIfam" id="TIGR03643">
    <property type="entry name" value="TIGR03643 family protein"/>
    <property type="match status" value="1"/>
</dbReference>
<dbReference type="EMBL" id="JIDS01000002">
    <property type="protein sequence ID" value="EZK38252.1"/>
    <property type="molecule type" value="Genomic_DNA"/>
</dbReference>
<proteinExistence type="predicted"/>
<dbReference type="Proteomes" id="UP000023806">
    <property type="component" value="Unassembled WGS sequence"/>
</dbReference>
<sequence>MAMRLFHSRNFRGIFMNDKSITTSEVIEMAWCDKTSFDAIKEITGLSEPQVIKIMRNNLKPSSFKLWRKRVTGRVAKHQKRLNHINADSLV</sequence>
<gene>
    <name evidence="1" type="ORF">P250_03016</name>
</gene>
<dbReference type="Pfam" id="PF10985">
    <property type="entry name" value="DUF2805"/>
    <property type="match status" value="1"/>
</dbReference>
<name>A0AAD3ASR1_FRATT</name>
<accession>A0AAD3ASR1</accession>
<evidence type="ECO:0000313" key="1">
    <source>
        <dbReference type="EMBL" id="EZK38252.1"/>
    </source>
</evidence>
<dbReference type="InterPro" id="IPR019882">
    <property type="entry name" value="CHP03643"/>
</dbReference>
<evidence type="ECO:0000313" key="2">
    <source>
        <dbReference type="Proteomes" id="UP000023806"/>
    </source>
</evidence>
<comment type="caution">
    <text evidence="1">The sequence shown here is derived from an EMBL/GenBank/DDBJ whole genome shotgun (WGS) entry which is preliminary data.</text>
</comment>
<evidence type="ECO:0008006" key="3">
    <source>
        <dbReference type="Google" id="ProtNLM"/>
    </source>
</evidence>